<accession>A0AAV6I4M2</accession>
<organism evidence="1 2">
    <name type="scientific">Rhododendron griersonianum</name>
    <dbReference type="NCBI Taxonomy" id="479676"/>
    <lineage>
        <taxon>Eukaryota</taxon>
        <taxon>Viridiplantae</taxon>
        <taxon>Streptophyta</taxon>
        <taxon>Embryophyta</taxon>
        <taxon>Tracheophyta</taxon>
        <taxon>Spermatophyta</taxon>
        <taxon>Magnoliopsida</taxon>
        <taxon>eudicotyledons</taxon>
        <taxon>Gunneridae</taxon>
        <taxon>Pentapetalae</taxon>
        <taxon>asterids</taxon>
        <taxon>Ericales</taxon>
        <taxon>Ericaceae</taxon>
        <taxon>Ericoideae</taxon>
        <taxon>Rhodoreae</taxon>
        <taxon>Rhododendron</taxon>
    </lineage>
</organism>
<sequence length="213" mass="23883">MMQIFCSDDKYMQFQVDGNLQYKCATCRGECYQVSVLEDAVHELCWRSDEADRDLIASLRAAAGLPTQDEIFSISPYSDDKESGPIVKNEYGRSLKFSLKGEAHQSFEGQSDPPLFGYNRDDDKNDDILSHRSGEPFSSPVAGSLSEGICSINQAGVLKHKFIDYVTVGNASSKSRLGNIKRIVNLTAWLCFSKLWQRQTFKKHVEVGFAENC</sequence>
<dbReference type="Proteomes" id="UP000823749">
    <property type="component" value="Chromosome 12"/>
</dbReference>
<protein>
    <submittedName>
        <fullName evidence="1">Uncharacterized protein</fullName>
    </submittedName>
</protein>
<name>A0AAV6I4M2_9ERIC</name>
<comment type="caution">
    <text evidence="1">The sequence shown here is derived from an EMBL/GenBank/DDBJ whole genome shotgun (WGS) entry which is preliminary data.</text>
</comment>
<dbReference type="AlphaFoldDB" id="A0AAV6I4M2"/>
<evidence type="ECO:0000313" key="2">
    <source>
        <dbReference type="Proteomes" id="UP000823749"/>
    </source>
</evidence>
<gene>
    <name evidence="1" type="ORF">RHGRI_034035</name>
</gene>
<proteinExistence type="predicted"/>
<keyword evidence="2" id="KW-1185">Reference proteome</keyword>
<dbReference type="EMBL" id="JACTNZ010000012">
    <property type="protein sequence ID" value="KAG5521674.1"/>
    <property type="molecule type" value="Genomic_DNA"/>
</dbReference>
<reference evidence="1" key="1">
    <citation type="submission" date="2020-08" db="EMBL/GenBank/DDBJ databases">
        <title>Plant Genome Project.</title>
        <authorList>
            <person name="Zhang R.-G."/>
        </authorList>
    </citation>
    <scope>NUCLEOTIDE SEQUENCE</scope>
    <source>
        <strain evidence="1">WSP0</strain>
        <tissue evidence="1">Leaf</tissue>
    </source>
</reference>
<evidence type="ECO:0000313" key="1">
    <source>
        <dbReference type="EMBL" id="KAG5521674.1"/>
    </source>
</evidence>